<organism evidence="3 4">
    <name type="scientific">Vibrio parahaemolyticus</name>
    <dbReference type="NCBI Taxonomy" id="670"/>
    <lineage>
        <taxon>Bacteria</taxon>
        <taxon>Pseudomonadati</taxon>
        <taxon>Pseudomonadota</taxon>
        <taxon>Gammaproteobacteria</taxon>
        <taxon>Vibrionales</taxon>
        <taxon>Vibrionaceae</taxon>
        <taxon>Vibrio</taxon>
    </lineage>
</organism>
<keyword evidence="1" id="KW-0812">Transmembrane</keyword>
<feature type="transmembrane region" description="Helical" evidence="1">
    <location>
        <begin position="472"/>
        <end position="493"/>
    </location>
</feature>
<dbReference type="RefSeq" id="WP_311020487.1">
    <property type="nucleotide sequence ID" value="NZ_JAUHGG010000003.1"/>
</dbReference>
<keyword evidence="1" id="KW-1133">Transmembrane helix</keyword>
<keyword evidence="2" id="KW-0732">Signal</keyword>
<dbReference type="AlphaFoldDB" id="A0AAW8PZ80"/>
<name>A0AAW8PZ80_VIBPH</name>
<dbReference type="EMBL" id="JAUHGG010000003">
    <property type="protein sequence ID" value="MDS1821577.1"/>
    <property type="molecule type" value="Genomic_DNA"/>
</dbReference>
<reference evidence="3" key="1">
    <citation type="submission" date="2023-06" db="EMBL/GenBank/DDBJ databases">
        <title>Genomic Diversity of Vibrio spp. and Metagenomic Analysis of Pathogens in Florida Gulf Coastal Waters Following Hurricane Ian.</title>
        <authorList>
            <person name="Brumfield K.D."/>
        </authorList>
    </citation>
    <scope>NUCLEOTIDE SEQUENCE</scope>
    <source>
        <strain evidence="3">WBS2B-138</strain>
    </source>
</reference>
<comment type="caution">
    <text evidence="3">The sequence shown here is derived from an EMBL/GenBank/DDBJ whole genome shotgun (WGS) entry which is preliminary data.</text>
</comment>
<feature type="signal peptide" evidence="2">
    <location>
        <begin position="1"/>
        <end position="18"/>
    </location>
</feature>
<feature type="transmembrane region" description="Helical" evidence="1">
    <location>
        <begin position="553"/>
        <end position="573"/>
    </location>
</feature>
<evidence type="ECO:0000313" key="3">
    <source>
        <dbReference type="EMBL" id="MDS1821577.1"/>
    </source>
</evidence>
<feature type="chain" id="PRO_5043409687" evidence="2">
    <location>
        <begin position="19"/>
        <end position="983"/>
    </location>
</feature>
<feature type="transmembrane region" description="Helical" evidence="1">
    <location>
        <begin position="579"/>
        <end position="597"/>
    </location>
</feature>
<proteinExistence type="predicted"/>
<feature type="transmembrane region" description="Helical" evidence="1">
    <location>
        <begin position="529"/>
        <end position="546"/>
    </location>
</feature>
<evidence type="ECO:0000256" key="1">
    <source>
        <dbReference type="SAM" id="Phobius"/>
    </source>
</evidence>
<dbReference type="Proteomes" id="UP001253193">
    <property type="component" value="Unassembled WGS sequence"/>
</dbReference>
<gene>
    <name evidence="3" type="ORF">QX249_12965</name>
</gene>
<feature type="transmembrane region" description="Helical" evidence="1">
    <location>
        <begin position="28"/>
        <end position="45"/>
    </location>
</feature>
<sequence>MSRLLLFSTCLLSLPAIASPLAATSAIQWVYLFIVGFVAALKAIVTKNKDATMFAVIVLLVCAFIDSSDSNVVLQQNHNTQQNGTSTSSTPIIGLNEARMLIDSEKEQVTLIRVSTSPTYDISGLNVFTPEEHEAVNAYAHLNNADTLILISHDLKAAQSLSSKLPLFQENTFIVDASESVSRKQLESYFSSRKMGELPVGSVRESSVSAIGKTVYSALADYNVIKLTDKNILEDGFYLYGRTYDLFTLLLMPDSEWQAFNTTMESRKNIVLFPDGYSSKTKELITSYILGKLSSLTYEGERYTELEYTDKSTILSGIGIKPNNSFSNPLNSTSYVELTPSEISVAARRYGGLNLYCFSEICTHSNISMSPPEGVNIVTHSPTFRSGGGILYLNLTSSDPSEEELKYPAIIVTQDKVTEHLGGLIASVANIRGTQVLGTTNAHTIESVNYNEWGNLDTALKSIVYYLAPDKAFNVSSLNVIYVAGVITFIMFIPTTFTRIVGLSLFTYLITYHHLWFKGSYIESNTYHYSMIFSIGMGFFSYIIFPNDRRTKLDYLVALTLIVIGILLAYSNFAPPIDWIVFGVVYTSLIVCGAKRIRKISMKLGSKFVGENYSMTSPLIPWHLRGYVFGLDKKFSFVELIQARKWEIVPNHTEIFEQGAGGFIGSRLATTVSRKDVNSTIEKIQKDCLESGMNKKDFQLWLRPVPYHYIEGSVKSHDLAFNALHVVGEIEDTMDIPTVFALDREKRTHKESFQRAIFKKLKQAEKIHGCAVEIYFEQSSSITSAIRVSRVVKQDLPTNLDSEILSVWRDKALMSKCSDKHISYCPLTSSVLHRLHGGNLIAVEEDTRLIQTRKKDFDLDSAQKALTALKKIGSDLDSLSKKPLEHLIKEMALHTSSITEMDTEGEITLDSSMQDFIMDAIGFCKQHGGIPKSFELQSERTEAALIIPSKYNVVKYLLLVATSITMVWVEVNGADFDSSLEHN</sequence>
<keyword evidence="1" id="KW-0472">Membrane</keyword>
<accession>A0AAW8PZ80</accession>
<protein>
    <submittedName>
        <fullName evidence="3">Uncharacterized protein</fullName>
    </submittedName>
</protein>
<evidence type="ECO:0000313" key="4">
    <source>
        <dbReference type="Proteomes" id="UP001253193"/>
    </source>
</evidence>
<evidence type="ECO:0000256" key="2">
    <source>
        <dbReference type="SAM" id="SignalP"/>
    </source>
</evidence>